<sequence>MTTEPTKSGQRDAANELALTKSVPDSLLVVFIHGFKGTDQTFREFPKRLEHILSETISNVRVECLVFPAYETKGELDKAVVRFADWLTTLTVEREVASGGGAGNVKIVLCGHSMGGLLAADTLREFVNSRPDAQAPLWPKIIACIAFDTPYYGLHPFVVKNGATKYADAAKSIGTLLGSFSNFSAKTTTPPPAAANTQAASGWGGWAGPAAFAVGGAILAGAAAGTAYYKREDLSQSFSWATDHMKYVGNLWDEEGLSKRVEALIDIEDKNGVAFRSFYAILPPSPPAFLISRTFVVLPKVTSRSFSHFLPAKNSTAPDEVQAHTGMFSAQTNDGYYELGLSTAKIIQDSVASLRGVIHKQNSGDPLGRPSKPSAESADLISL</sequence>
<dbReference type="InterPro" id="IPR000073">
    <property type="entry name" value="AB_hydrolase_1"/>
</dbReference>
<reference evidence="4" key="2">
    <citation type="submission" date="2015-01" db="EMBL/GenBank/DDBJ databases">
        <title>Evolutionary Origins and Diversification of the Mycorrhizal Mutualists.</title>
        <authorList>
            <consortium name="DOE Joint Genome Institute"/>
            <consortium name="Mycorrhizal Genomics Consortium"/>
            <person name="Kohler A."/>
            <person name="Kuo A."/>
            <person name="Nagy L.G."/>
            <person name="Floudas D."/>
            <person name="Copeland A."/>
            <person name="Barry K.W."/>
            <person name="Cichocki N."/>
            <person name="Veneault-Fourrey C."/>
            <person name="LaButti K."/>
            <person name="Lindquist E.A."/>
            <person name="Lipzen A."/>
            <person name="Lundell T."/>
            <person name="Morin E."/>
            <person name="Murat C."/>
            <person name="Riley R."/>
            <person name="Ohm R."/>
            <person name="Sun H."/>
            <person name="Tunlid A."/>
            <person name="Henrissat B."/>
            <person name="Grigoriev I.V."/>
            <person name="Hibbett D.S."/>
            <person name="Martin F."/>
        </authorList>
    </citation>
    <scope>NUCLEOTIDE SEQUENCE [LARGE SCALE GENOMIC DNA]</scope>
    <source>
        <strain evidence="4">LaAM-08-1</strain>
    </source>
</reference>
<evidence type="ECO:0000313" key="4">
    <source>
        <dbReference type="Proteomes" id="UP000054477"/>
    </source>
</evidence>
<name>A0A0C9Y3L1_9AGAR</name>
<dbReference type="InterPro" id="IPR029058">
    <property type="entry name" value="AB_hydrolase_fold"/>
</dbReference>
<accession>A0A0C9Y3L1</accession>
<feature type="domain" description="AB hydrolase-1" evidence="2">
    <location>
        <begin position="29"/>
        <end position="208"/>
    </location>
</feature>
<dbReference type="Gene3D" id="3.40.50.1820">
    <property type="entry name" value="alpha/beta hydrolase"/>
    <property type="match status" value="1"/>
</dbReference>
<dbReference type="HOGENOM" id="CLU_020826_2_0_1"/>
<dbReference type="SUPFAM" id="SSF53474">
    <property type="entry name" value="alpha/beta-Hydrolases"/>
    <property type="match status" value="1"/>
</dbReference>
<dbReference type="Pfam" id="PF12697">
    <property type="entry name" value="Abhydrolase_6"/>
    <property type="match status" value="1"/>
</dbReference>
<feature type="region of interest" description="Disordered" evidence="1">
    <location>
        <begin position="361"/>
        <end position="383"/>
    </location>
</feature>
<dbReference type="AlphaFoldDB" id="A0A0C9Y3L1"/>
<dbReference type="Proteomes" id="UP000054477">
    <property type="component" value="Unassembled WGS sequence"/>
</dbReference>
<proteinExistence type="predicted"/>
<keyword evidence="4" id="KW-1185">Reference proteome</keyword>
<dbReference type="EMBL" id="KN838567">
    <property type="protein sequence ID" value="KIK04677.1"/>
    <property type="molecule type" value="Genomic_DNA"/>
</dbReference>
<protein>
    <recommendedName>
        <fullName evidence="2">AB hydrolase-1 domain-containing protein</fullName>
    </recommendedName>
</protein>
<gene>
    <name evidence="3" type="ORF">K443DRAFT_675691</name>
</gene>
<evidence type="ECO:0000256" key="1">
    <source>
        <dbReference type="SAM" id="MobiDB-lite"/>
    </source>
</evidence>
<dbReference type="STRING" id="1095629.A0A0C9Y3L1"/>
<dbReference type="OrthoDB" id="442243at2759"/>
<dbReference type="PANTHER" id="PTHR47842">
    <property type="entry name" value="EXPRESSED PROTEIN"/>
    <property type="match status" value="1"/>
</dbReference>
<dbReference type="PANTHER" id="PTHR47842:SF1">
    <property type="entry name" value="DUF676 DOMAIN-CONTAINING PROTEIN"/>
    <property type="match status" value="1"/>
</dbReference>
<organism evidence="3 4">
    <name type="scientific">Laccaria amethystina LaAM-08-1</name>
    <dbReference type="NCBI Taxonomy" id="1095629"/>
    <lineage>
        <taxon>Eukaryota</taxon>
        <taxon>Fungi</taxon>
        <taxon>Dikarya</taxon>
        <taxon>Basidiomycota</taxon>
        <taxon>Agaricomycotina</taxon>
        <taxon>Agaricomycetes</taxon>
        <taxon>Agaricomycetidae</taxon>
        <taxon>Agaricales</taxon>
        <taxon>Agaricineae</taxon>
        <taxon>Hydnangiaceae</taxon>
        <taxon>Laccaria</taxon>
    </lineage>
</organism>
<reference evidence="3 4" key="1">
    <citation type="submission" date="2014-04" db="EMBL/GenBank/DDBJ databases">
        <authorList>
            <consortium name="DOE Joint Genome Institute"/>
            <person name="Kuo A."/>
            <person name="Kohler A."/>
            <person name="Nagy L.G."/>
            <person name="Floudas D."/>
            <person name="Copeland A."/>
            <person name="Barry K.W."/>
            <person name="Cichocki N."/>
            <person name="Veneault-Fourrey C."/>
            <person name="LaButti K."/>
            <person name="Lindquist E.A."/>
            <person name="Lipzen A."/>
            <person name="Lundell T."/>
            <person name="Morin E."/>
            <person name="Murat C."/>
            <person name="Sun H."/>
            <person name="Tunlid A."/>
            <person name="Henrissat B."/>
            <person name="Grigoriev I.V."/>
            <person name="Hibbett D.S."/>
            <person name="Martin F."/>
            <person name="Nordberg H.P."/>
            <person name="Cantor M.N."/>
            <person name="Hua S.X."/>
        </authorList>
    </citation>
    <scope>NUCLEOTIDE SEQUENCE [LARGE SCALE GENOMIC DNA]</scope>
    <source>
        <strain evidence="3 4">LaAM-08-1</strain>
    </source>
</reference>
<evidence type="ECO:0000313" key="3">
    <source>
        <dbReference type="EMBL" id="KIK04677.1"/>
    </source>
</evidence>
<evidence type="ECO:0000259" key="2">
    <source>
        <dbReference type="Pfam" id="PF12697"/>
    </source>
</evidence>